<protein>
    <submittedName>
        <fullName evidence="2">Uncharacterized protein</fullName>
    </submittedName>
</protein>
<feature type="region of interest" description="Disordered" evidence="1">
    <location>
        <begin position="1"/>
        <end position="49"/>
    </location>
</feature>
<organism evidence="2 3">
    <name type="scientific">Flavilitoribacter nigricans (strain ATCC 23147 / DSM 23189 / NBRC 102662 / NCIMB 1420 / SS-2)</name>
    <name type="common">Lewinella nigricans</name>
    <dbReference type="NCBI Taxonomy" id="1122177"/>
    <lineage>
        <taxon>Bacteria</taxon>
        <taxon>Pseudomonadati</taxon>
        <taxon>Bacteroidota</taxon>
        <taxon>Saprospiria</taxon>
        <taxon>Saprospirales</taxon>
        <taxon>Lewinellaceae</taxon>
        <taxon>Flavilitoribacter</taxon>
    </lineage>
</organism>
<proteinExistence type="predicted"/>
<evidence type="ECO:0000313" key="3">
    <source>
        <dbReference type="Proteomes" id="UP000223913"/>
    </source>
</evidence>
<sequence length="166" mass="19218">MAKKRFTDNFESLFGDPIEDTQSQEQATTSDQGAPEADETADADKKKISGKDFTDSLQSFLSETFEESFERQMAEVKKQEPAEKPKRPKRRRSSLDMLIRNTVEPSKIEIEGEAPKRRRITLTFEPQKLEKLRNIARVERAMLKDIINDIVGEYIQKYETGKEDKK</sequence>
<comment type="caution">
    <text evidence="2">The sequence shown here is derived from an EMBL/GenBank/DDBJ whole genome shotgun (WGS) entry which is preliminary data.</text>
</comment>
<evidence type="ECO:0000313" key="2">
    <source>
        <dbReference type="EMBL" id="PHN03255.1"/>
    </source>
</evidence>
<evidence type="ECO:0000256" key="1">
    <source>
        <dbReference type="SAM" id="MobiDB-lite"/>
    </source>
</evidence>
<dbReference type="OrthoDB" id="1494946at2"/>
<name>A0A2D0N436_FLAN2</name>
<feature type="compositionally biased region" description="Polar residues" evidence="1">
    <location>
        <begin position="20"/>
        <end position="32"/>
    </location>
</feature>
<keyword evidence="3" id="KW-1185">Reference proteome</keyword>
<reference evidence="2 3" key="1">
    <citation type="submission" date="2017-10" db="EMBL/GenBank/DDBJ databases">
        <title>The draft genome sequence of Lewinella nigricans NBRC 102662.</title>
        <authorList>
            <person name="Wang K."/>
        </authorList>
    </citation>
    <scope>NUCLEOTIDE SEQUENCE [LARGE SCALE GENOMIC DNA]</scope>
    <source>
        <strain evidence="2 3">NBRC 102662</strain>
    </source>
</reference>
<feature type="compositionally biased region" description="Basic and acidic residues" evidence="1">
    <location>
        <begin position="70"/>
        <end position="85"/>
    </location>
</feature>
<dbReference type="AlphaFoldDB" id="A0A2D0N436"/>
<accession>A0A2D0N436</accession>
<dbReference type="RefSeq" id="WP_099153384.1">
    <property type="nucleotide sequence ID" value="NZ_PDUD01000033.1"/>
</dbReference>
<gene>
    <name evidence="2" type="ORF">CRP01_28080</name>
</gene>
<dbReference type="Proteomes" id="UP000223913">
    <property type="component" value="Unassembled WGS sequence"/>
</dbReference>
<dbReference type="EMBL" id="PDUD01000033">
    <property type="protein sequence ID" value="PHN03255.1"/>
    <property type="molecule type" value="Genomic_DNA"/>
</dbReference>
<feature type="region of interest" description="Disordered" evidence="1">
    <location>
        <begin position="70"/>
        <end position="98"/>
    </location>
</feature>